<reference evidence="2" key="1">
    <citation type="submission" date="2020-08" db="EMBL/GenBank/DDBJ databases">
        <title>Plant Genome Project.</title>
        <authorList>
            <person name="Zhang R.-G."/>
        </authorList>
    </citation>
    <scope>NUCLEOTIDE SEQUENCE</scope>
    <source>
        <strain evidence="2">WSP0</strain>
        <tissue evidence="2">Leaf</tissue>
    </source>
</reference>
<organism evidence="2 3">
    <name type="scientific">Rhododendron griersonianum</name>
    <dbReference type="NCBI Taxonomy" id="479676"/>
    <lineage>
        <taxon>Eukaryota</taxon>
        <taxon>Viridiplantae</taxon>
        <taxon>Streptophyta</taxon>
        <taxon>Embryophyta</taxon>
        <taxon>Tracheophyta</taxon>
        <taxon>Spermatophyta</taxon>
        <taxon>Magnoliopsida</taxon>
        <taxon>eudicotyledons</taxon>
        <taxon>Gunneridae</taxon>
        <taxon>Pentapetalae</taxon>
        <taxon>asterids</taxon>
        <taxon>Ericales</taxon>
        <taxon>Ericaceae</taxon>
        <taxon>Ericoideae</taxon>
        <taxon>Rhodoreae</taxon>
        <taxon>Rhododendron</taxon>
    </lineage>
</organism>
<feature type="domain" description="Glycosyl-hydrolase family 116 N-terminal" evidence="1">
    <location>
        <begin position="88"/>
        <end position="163"/>
    </location>
</feature>
<dbReference type="Pfam" id="PF12215">
    <property type="entry name" value="Glyco_hydr_116N"/>
    <property type="match status" value="1"/>
</dbReference>
<evidence type="ECO:0000259" key="1">
    <source>
        <dbReference type="Pfam" id="PF12215"/>
    </source>
</evidence>
<dbReference type="PANTHER" id="PTHR12654:SF0">
    <property type="entry name" value="NON-LYSOSOMAL GLUCOSYLCERAMIDASE"/>
    <property type="match status" value="1"/>
</dbReference>
<dbReference type="Proteomes" id="UP000823749">
    <property type="component" value="Chromosome 1"/>
</dbReference>
<keyword evidence="3" id="KW-1185">Reference proteome</keyword>
<gene>
    <name evidence="2" type="ORF">RHGRI_001248</name>
</gene>
<protein>
    <recommendedName>
        <fullName evidence="1">Glycosyl-hydrolase family 116 N-terminal domain-containing protein</fullName>
    </recommendedName>
</protein>
<name>A0AAV6LLN8_9ERIC</name>
<evidence type="ECO:0000313" key="2">
    <source>
        <dbReference type="EMBL" id="KAG5565289.1"/>
    </source>
</evidence>
<accession>A0AAV6LLN8</accession>
<dbReference type="InterPro" id="IPR052566">
    <property type="entry name" value="Non-lysos_glucosylceramidase"/>
</dbReference>
<proteinExistence type="predicted"/>
<dbReference type="PANTHER" id="PTHR12654">
    <property type="entry name" value="BILE ACID BETA-GLUCOSIDASE-RELATED"/>
    <property type="match status" value="1"/>
</dbReference>
<dbReference type="GO" id="GO:0008422">
    <property type="term" value="F:beta-glucosidase activity"/>
    <property type="evidence" value="ECO:0007669"/>
    <property type="project" value="TreeGrafter"/>
</dbReference>
<evidence type="ECO:0000313" key="3">
    <source>
        <dbReference type="Proteomes" id="UP000823749"/>
    </source>
</evidence>
<sequence length="397" mass="45129">MAAATAMVSVYPDHPPFLFPSLLSFLFPQAGSHMERRRKLEVHMKVDDIMMLKDLPMRDFETKVWDAVGKDFINKEDRIQVSGCPIDVAYEGEPDPELKVSCLLISPFIPHNYRDSRLPTAVFVYMLLVSLYLVNTGKERAKVSLLFTWVNSIGGISHLSGGSMRMAAPCIIVVDENLGLLKVESRPRTSDFAQVSYRYFTDFELGERGRGLRRSVRRLVEQLGFLVQTCCESSVVEEGRLDFQWQEAQDNQNQFAAIKQRWFLLRASTGRERGLTPWPKWFIRAKGGGGSQRGRFKVDTTSLLFCREGRGAYCCWLRSWSRNGAKENVYEISSHRGGGIWASFAAHHFSDPLVLVIGKKGWRGNANGEEMFSSDTRMRDEESYAWLANPELIDDDA</sequence>
<dbReference type="EMBL" id="JACTNZ010000001">
    <property type="protein sequence ID" value="KAG5565289.1"/>
    <property type="molecule type" value="Genomic_DNA"/>
</dbReference>
<dbReference type="AlphaFoldDB" id="A0AAV6LLN8"/>
<comment type="caution">
    <text evidence="2">The sequence shown here is derived from an EMBL/GenBank/DDBJ whole genome shotgun (WGS) entry which is preliminary data.</text>
</comment>
<dbReference type="InterPro" id="IPR024462">
    <property type="entry name" value="GH116_N"/>
</dbReference>